<evidence type="ECO:0000313" key="3">
    <source>
        <dbReference type="Proteomes" id="UP000306378"/>
    </source>
</evidence>
<dbReference type="GO" id="GO:0008270">
    <property type="term" value="F:zinc ion binding"/>
    <property type="evidence" value="ECO:0007669"/>
    <property type="project" value="InterPro"/>
</dbReference>
<feature type="domain" description="HNH nuclease" evidence="1">
    <location>
        <begin position="12"/>
        <end position="62"/>
    </location>
</feature>
<proteinExistence type="predicted"/>
<dbReference type="InterPro" id="IPR002711">
    <property type="entry name" value="HNH"/>
</dbReference>
<organism evidence="2 3">
    <name type="scientific">Nocardia cyriacigeorgica</name>
    <dbReference type="NCBI Taxonomy" id="135487"/>
    <lineage>
        <taxon>Bacteria</taxon>
        <taxon>Bacillati</taxon>
        <taxon>Actinomycetota</taxon>
        <taxon>Actinomycetes</taxon>
        <taxon>Mycobacteriales</taxon>
        <taxon>Nocardiaceae</taxon>
        <taxon>Nocardia</taxon>
    </lineage>
</organism>
<reference evidence="2 3" key="1">
    <citation type="submission" date="2019-05" db="EMBL/GenBank/DDBJ databases">
        <title>Genomes sequences of two Nocardia cyriacigeorgica environmental isolates, type strains Nocardia asteroides ATCC 19247 and Nocardia cyriacigeorgica DSM 44484.</title>
        <authorList>
            <person name="Vautrin F."/>
            <person name="Bergeron E."/>
            <person name="Dubost A."/>
            <person name="Abrouk D."/>
            <person name="Rodriguez Nava V."/>
            <person name="Pujic P."/>
        </authorList>
    </citation>
    <scope>NUCLEOTIDE SEQUENCE [LARGE SCALE GENOMIC DNA]</scope>
    <source>
        <strain evidence="2 3">EML 446</strain>
    </source>
</reference>
<dbReference type="RefSeq" id="WP_084471187.1">
    <property type="nucleotide sequence ID" value="NZ_JADLPF010000003.1"/>
</dbReference>
<dbReference type="GO" id="GO:0003676">
    <property type="term" value="F:nucleic acid binding"/>
    <property type="evidence" value="ECO:0007669"/>
    <property type="project" value="InterPro"/>
</dbReference>
<dbReference type="EMBL" id="VBUT01000005">
    <property type="protein sequence ID" value="TLF77704.1"/>
    <property type="molecule type" value="Genomic_DNA"/>
</dbReference>
<keyword evidence="2" id="KW-0540">Nuclease</keyword>
<evidence type="ECO:0000259" key="1">
    <source>
        <dbReference type="SMART" id="SM00507"/>
    </source>
</evidence>
<dbReference type="Pfam" id="PF01844">
    <property type="entry name" value="HNH"/>
    <property type="match status" value="1"/>
</dbReference>
<sequence>MPEGRPEISAELRRSVLVEAGHRCAIPTCRQTPVELAHITPWAKVKQHTFINLIALCPTCHTRFDHGDIDRKAMLQYKANLDILNYRYTDLERQLLRAFIRRWNDTKKWVQSLIDDNDPWLPQEWLEDGWSPERITLQDQESMIQGGRIRIYEPMTWAFTNLLDDGLIEFRDTFRSKVLSEQESRLNSKQVELTEKGCEFILHWMAAQPLD</sequence>
<accession>A0A5R8NQE7</accession>
<protein>
    <submittedName>
        <fullName evidence="2">HNH endonuclease</fullName>
    </submittedName>
</protein>
<dbReference type="Gene3D" id="1.10.30.50">
    <property type="match status" value="1"/>
</dbReference>
<name>A0A5R8NQE7_9NOCA</name>
<dbReference type="GO" id="GO:0004519">
    <property type="term" value="F:endonuclease activity"/>
    <property type="evidence" value="ECO:0007669"/>
    <property type="project" value="UniProtKB-KW"/>
</dbReference>
<dbReference type="AlphaFoldDB" id="A0A5R8NQE7"/>
<keyword evidence="2" id="KW-0378">Hydrolase</keyword>
<dbReference type="SMART" id="SM00507">
    <property type="entry name" value="HNHc"/>
    <property type="match status" value="1"/>
</dbReference>
<keyword evidence="2" id="KW-0255">Endonuclease</keyword>
<comment type="caution">
    <text evidence="2">The sequence shown here is derived from an EMBL/GenBank/DDBJ whole genome shotgun (WGS) entry which is preliminary data.</text>
</comment>
<gene>
    <name evidence="2" type="ORF">FEK34_15505</name>
</gene>
<evidence type="ECO:0000313" key="2">
    <source>
        <dbReference type="EMBL" id="TLF77704.1"/>
    </source>
</evidence>
<dbReference type="CDD" id="cd00085">
    <property type="entry name" value="HNHc"/>
    <property type="match status" value="1"/>
</dbReference>
<dbReference type="Proteomes" id="UP000306378">
    <property type="component" value="Unassembled WGS sequence"/>
</dbReference>
<dbReference type="InterPro" id="IPR003615">
    <property type="entry name" value="HNH_nuc"/>
</dbReference>